<protein>
    <submittedName>
        <fullName evidence="1">SHM1</fullName>
    </submittedName>
</protein>
<accession>A0A0A9EJA7</accession>
<reference evidence="1" key="1">
    <citation type="submission" date="2014-09" db="EMBL/GenBank/DDBJ databases">
        <authorList>
            <person name="Magalhaes I.L.F."/>
            <person name="Oliveira U."/>
            <person name="Santos F.R."/>
            <person name="Vidigal T.H.D.A."/>
            <person name="Brescovit A.D."/>
            <person name="Santos A.J."/>
        </authorList>
    </citation>
    <scope>NUCLEOTIDE SEQUENCE</scope>
    <source>
        <tissue evidence="1">Shoot tissue taken approximately 20 cm above the soil surface</tissue>
    </source>
</reference>
<evidence type="ECO:0000313" key="1">
    <source>
        <dbReference type="EMBL" id="JAD96092.1"/>
    </source>
</evidence>
<name>A0A0A9EJA7_ARUDO</name>
<dbReference type="AlphaFoldDB" id="A0A0A9EJA7"/>
<sequence>MEGAGAHPVGEFHFGVSDAGGGFRHDQQVQRGVSWRKILRWK</sequence>
<organism evidence="1">
    <name type="scientific">Arundo donax</name>
    <name type="common">Giant reed</name>
    <name type="synonym">Donax arundinaceus</name>
    <dbReference type="NCBI Taxonomy" id="35708"/>
    <lineage>
        <taxon>Eukaryota</taxon>
        <taxon>Viridiplantae</taxon>
        <taxon>Streptophyta</taxon>
        <taxon>Embryophyta</taxon>
        <taxon>Tracheophyta</taxon>
        <taxon>Spermatophyta</taxon>
        <taxon>Magnoliopsida</taxon>
        <taxon>Liliopsida</taxon>
        <taxon>Poales</taxon>
        <taxon>Poaceae</taxon>
        <taxon>PACMAD clade</taxon>
        <taxon>Arundinoideae</taxon>
        <taxon>Arundineae</taxon>
        <taxon>Arundo</taxon>
    </lineage>
</organism>
<proteinExistence type="predicted"/>
<dbReference type="EMBL" id="GBRH01201803">
    <property type="protein sequence ID" value="JAD96092.1"/>
    <property type="molecule type" value="Transcribed_RNA"/>
</dbReference>
<reference evidence="1" key="2">
    <citation type="journal article" date="2015" name="Data Brief">
        <title>Shoot transcriptome of the giant reed, Arundo donax.</title>
        <authorList>
            <person name="Barrero R.A."/>
            <person name="Guerrero F.D."/>
            <person name="Moolhuijzen P."/>
            <person name="Goolsby J.A."/>
            <person name="Tidwell J."/>
            <person name="Bellgard S.E."/>
            <person name="Bellgard M.I."/>
        </authorList>
    </citation>
    <scope>NUCLEOTIDE SEQUENCE</scope>
    <source>
        <tissue evidence="1">Shoot tissue taken approximately 20 cm above the soil surface</tissue>
    </source>
</reference>